<dbReference type="EMBL" id="JYDP01001281">
    <property type="protein sequence ID" value="KRY98598.1"/>
    <property type="molecule type" value="Genomic_DNA"/>
</dbReference>
<protein>
    <submittedName>
        <fullName evidence="1">Uncharacterized protein</fullName>
    </submittedName>
</protein>
<dbReference type="STRING" id="268475.A0A0V1GK28"/>
<organism evidence="1 2">
    <name type="scientific">Trichinella zimbabwensis</name>
    <dbReference type="NCBI Taxonomy" id="268475"/>
    <lineage>
        <taxon>Eukaryota</taxon>
        <taxon>Metazoa</taxon>
        <taxon>Ecdysozoa</taxon>
        <taxon>Nematoda</taxon>
        <taxon>Enoplea</taxon>
        <taxon>Dorylaimia</taxon>
        <taxon>Trichinellida</taxon>
        <taxon>Trichinellidae</taxon>
        <taxon>Trichinella</taxon>
    </lineage>
</organism>
<keyword evidence="2" id="KW-1185">Reference proteome</keyword>
<accession>A0A0V1GK28</accession>
<dbReference type="AlphaFoldDB" id="A0A0V1GK28"/>
<dbReference type="Proteomes" id="UP000055024">
    <property type="component" value="Unassembled WGS sequence"/>
</dbReference>
<evidence type="ECO:0000313" key="1">
    <source>
        <dbReference type="EMBL" id="KRY98598.1"/>
    </source>
</evidence>
<feature type="non-terminal residue" evidence="1">
    <location>
        <position position="91"/>
    </location>
</feature>
<evidence type="ECO:0000313" key="2">
    <source>
        <dbReference type="Proteomes" id="UP000055024"/>
    </source>
</evidence>
<feature type="non-terminal residue" evidence="1">
    <location>
        <position position="1"/>
    </location>
</feature>
<proteinExistence type="predicted"/>
<comment type="caution">
    <text evidence="1">The sequence shown here is derived from an EMBL/GenBank/DDBJ whole genome shotgun (WGS) entry which is preliminary data.</text>
</comment>
<sequence>SGVIDPVFRYRSIVYQCAYYGTPRVGGQLQNQKINYLPCDCSAMLQLNYSWSEHVLYVSALHEEHSGHPVSAEAYKEFAAKSRRHKGIFSA</sequence>
<reference evidence="1 2" key="1">
    <citation type="submission" date="2015-01" db="EMBL/GenBank/DDBJ databases">
        <title>Evolution of Trichinella species and genotypes.</title>
        <authorList>
            <person name="Korhonen P.K."/>
            <person name="Edoardo P."/>
            <person name="Giuseppe L.R."/>
            <person name="Gasser R.B."/>
        </authorList>
    </citation>
    <scope>NUCLEOTIDE SEQUENCE [LARGE SCALE GENOMIC DNA]</scope>
    <source>
        <strain evidence="1">ISS1029</strain>
    </source>
</reference>
<gene>
    <name evidence="1" type="ORF">T11_10466</name>
</gene>
<dbReference type="OrthoDB" id="5915810at2759"/>
<name>A0A0V1GK28_9BILA</name>